<dbReference type="SUPFAM" id="SSF53098">
    <property type="entry name" value="Ribonuclease H-like"/>
    <property type="match status" value="1"/>
</dbReference>
<dbReference type="GO" id="GO:0005634">
    <property type="term" value="C:nucleus"/>
    <property type="evidence" value="ECO:0007669"/>
    <property type="project" value="TreeGrafter"/>
</dbReference>
<dbReference type="GO" id="GO:0003676">
    <property type="term" value="F:nucleic acid binding"/>
    <property type="evidence" value="ECO:0007669"/>
    <property type="project" value="InterPro"/>
</dbReference>
<dbReference type="InterPro" id="IPR051132">
    <property type="entry name" value="3-5_Exonuclease_domain"/>
</dbReference>
<dbReference type="EMBL" id="HBIZ01012024">
    <property type="protein sequence ID" value="CAE0754611.1"/>
    <property type="molecule type" value="Transcribed_RNA"/>
</dbReference>
<sequence>MQPKGTPAHRMRRKSPAGRHQFGSMGRMLSAGSWLQPNGKRKRRGIRGGKRSSDGIAKKKSAHPLRGQISADGSAQDAFNVTSQALTINASTACFSAAQHCTCSSLTSCSSTNFSIGAEASRVTAQLPSHAGHGCSMGLYSQEARLALEVTVRPPPQFTLPRWVLAYDMNILDQILRAELLAETAIGLDIEWKPTFLKGAPQSKTGLIQVSSHRVAVLLPVKHLPQLPSALIELLASPKIIKVGCGISGDVKRLAADFGVECNGVCDVGRVATQMQRKGVVFPNTPSDEPIGVGLKSLAAVFGATLEKPKAISRSNWEARPLTTRQQHYAALDAYAGLFIAASLHALQGTSTPMSAWLMQHGDATTVDAAAKKKRRH</sequence>
<protein>
    <recommendedName>
        <fullName evidence="4">3'-5' exonuclease domain-containing protein</fullName>
    </recommendedName>
</protein>
<evidence type="ECO:0000259" key="4">
    <source>
        <dbReference type="SMART" id="SM00474"/>
    </source>
</evidence>
<dbReference type="SMART" id="SM00474">
    <property type="entry name" value="35EXOc"/>
    <property type="match status" value="1"/>
</dbReference>
<evidence type="ECO:0000256" key="3">
    <source>
        <dbReference type="SAM" id="MobiDB-lite"/>
    </source>
</evidence>
<feature type="domain" description="3'-5' exonuclease" evidence="4">
    <location>
        <begin position="168"/>
        <end position="349"/>
    </location>
</feature>
<organism evidence="5">
    <name type="scientific">Chrysotila carterae</name>
    <name type="common">Marine alga</name>
    <name type="synonym">Syracosphaera carterae</name>
    <dbReference type="NCBI Taxonomy" id="13221"/>
    <lineage>
        <taxon>Eukaryota</taxon>
        <taxon>Haptista</taxon>
        <taxon>Haptophyta</taxon>
        <taxon>Prymnesiophyceae</taxon>
        <taxon>Isochrysidales</taxon>
        <taxon>Isochrysidaceae</taxon>
        <taxon>Chrysotila</taxon>
    </lineage>
</organism>
<dbReference type="AlphaFoldDB" id="A0A7S4EV94"/>
<dbReference type="InterPro" id="IPR036397">
    <property type="entry name" value="RNaseH_sf"/>
</dbReference>
<dbReference type="PANTHER" id="PTHR13620:SF104">
    <property type="entry name" value="EXONUCLEASE 3'-5' DOMAIN-CONTAINING PROTEIN 2"/>
    <property type="match status" value="1"/>
</dbReference>
<evidence type="ECO:0000313" key="5">
    <source>
        <dbReference type="EMBL" id="CAE0754611.1"/>
    </source>
</evidence>
<keyword evidence="2" id="KW-0378">Hydrolase</keyword>
<dbReference type="GO" id="GO:0005737">
    <property type="term" value="C:cytoplasm"/>
    <property type="evidence" value="ECO:0007669"/>
    <property type="project" value="TreeGrafter"/>
</dbReference>
<proteinExistence type="predicted"/>
<dbReference type="InterPro" id="IPR012337">
    <property type="entry name" value="RNaseH-like_sf"/>
</dbReference>
<dbReference type="Gene3D" id="3.30.420.10">
    <property type="entry name" value="Ribonuclease H-like superfamily/Ribonuclease H"/>
    <property type="match status" value="1"/>
</dbReference>
<evidence type="ECO:0000256" key="1">
    <source>
        <dbReference type="ARBA" id="ARBA00022722"/>
    </source>
</evidence>
<name>A0A7S4EV94_CHRCT</name>
<dbReference type="PANTHER" id="PTHR13620">
    <property type="entry name" value="3-5 EXONUCLEASE"/>
    <property type="match status" value="1"/>
</dbReference>
<dbReference type="Pfam" id="PF01612">
    <property type="entry name" value="DNA_pol_A_exo1"/>
    <property type="match status" value="1"/>
</dbReference>
<reference evidence="5" key="1">
    <citation type="submission" date="2021-01" db="EMBL/GenBank/DDBJ databases">
        <authorList>
            <person name="Corre E."/>
            <person name="Pelletier E."/>
            <person name="Niang G."/>
            <person name="Scheremetjew M."/>
            <person name="Finn R."/>
            <person name="Kale V."/>
            <person name="Holt S."/>
            <person name="Cochrane G."/>
            <person name="Meng A."/>
            <person name="Brown T."/>
            <person name="Cohen L."/>
        </authorList>
    </citation>
    <scope>NUCLEOTIDE SEQUENCE</scope>
    <source>
        <strain evidence="5">CCMP645</strain>
    </source>
</reference>
<evidence type="ECO:0000256" key="2">
    <source>
        <dbReference type="ARBA" id="ARBA00022801"/>
    </source>
</evidence>
<dbReference type="InterPro" id="IPR002562">
    <property type="entry name" value="3'-5'_exonuclease_dom"/>
</dbReference>
<dbReference type="GO" id="GO:0006139">
    <property type="term" value="P:nucleobase-containing compound metabolic process"/>
    <property type="evidence" value="ECO:0007669"/>
    <property type="project" value="InterPro"/>
</dbReference>
<feature type="region of interest" description="Disordered" evidence="3">
    <location>
        <begin position="1"/>
        <end position="69"/>
    </location>
</feature>
<keyword evidence="1" id="KW-0540">Nuclease</keyword>
<dbReference type="CDD" id="cd06141">
    <property type="entry name" value="WRN_exo"/>
    <property type="match status" value="1"/>
</dbReference>
<feature type="compositionally biased region" description="Basic residues" evidence="3">
    <location>
        <begin position="39"/>
        <end position="50"/>
    </location>
</feature>
<feature type="compositionally biased region" description="Basic residues" evidence="3">
    <location>
        <begin position="7"/>
        <end position="17"/>
    </location>
</feature>
<gene>
    <name evidence="5" type="ORF">PCAR00345_LOCUS7198</name>
</gene>
<accession>A0A7S4EV94</accession>
<dbReference type="GO" id="GO:0008408">
    <property type="term" value="F:3'-5' exonuclease activity"/>
    <property type="evidence" value="ECO:0007669"/>
    <property type="project" value="InterPro"/>
</dbReference>